<name>A0A2N3MYA9_9PEZI</name>
<dbReference type="STRING" id="41688.A0A2N3MYA9"/>
<feature type="compositionally biased region" description="Polar residues" evidence="1">
    <location>
        <begin position="25"/>
        <end position="44"/>
    </location>
</feature>
<keyword evidence="2" id="KW-1133">Transmembrane helix</keyword>
<protein>
    <submittedName>
        <fullName evidence="3">Uncharacterized protein</fullName>
    </submittedName>
</protein>
<feature type="compositionally biased region" description="Basic and acidic residues" evidence="1">
    <location>
        <begin position="104"/>
        <end position="114"/>
    </location>
</feature>
<dbReference type="EMBL" id="NLAX01001623">
    <property type="protein sequence ID" value="PKS05156.1"/>
    <property type="molecule type" value="Genomic_DNA"/>
</dbReference>
<proteinExistence type="predicted"/>
<reference evidence="3 4" key="1">
    <citation type="journal article" date="2017" name="G3 (Bethesda)">
        <title>First Draft Genome Sequence of the Pathogenic Fungus Lomentospora prolificans (Formerly Scedosporium prolificans).</title>
        <authorList>
            <person name="Luo R."/>
            <person name="Zimin A."/>
            <person name="Workman R."/>
            <person name="Fan Y."/>
            <person name="Pertea G."/>
            <person name="Grossman N."/>
            <person name="Wear M.P."/>
            <person name="Jia B."/>
            <person name="Miller H."/>
            <person name="Casadevall A."/>
            <person name="Timp W."/>
            <person name="Zhang S.X."/>
            <person name="Salzberg S.L."/>
        </authorList>
    </citation>
    <scope>NUCLEOTIDE SEQUENCE [LARGE SCALE GENOMIC DNA]</scope>
    <source>
        <strain evidence="3 4">JHH-5317</strain>
    </source>
</reference>
<evidence type="ECO:0000256" key="1">
    <source>
        <dbReference type="SAM" id="MobiDB-lite"/>
    </source>
</evidence>
<dbReference type="Proteomes" id="UP000233524">
    <property type="component" value="Unassembled WGS sequence"/>
</dbReference>
<gene>
    <name evidence="3" type="ORF">jhhlp_008523</name>
</gene>
<feature type="transmembrane region" description="Helical" evidence="2">
    <location>
        <begin position="419"/>
        <end position="443"/>
    </location>
</feature>
<feature type="region of interest" description="Disordered" evidence="1">
    <location>
        <begin position="1"/>
        <end position="171"/>
    </location>
</feature>
<evidence type="ECO:0000313" key="4">
    <source>
        <dbReference type="Proteomes" id="UP000233524"/>
    </source>
</evidence>
<comment type="caution">
    <text evidence="3">The sequence shown here is derived from an EMBL/GenBank/DDBJ whole genome shotgun (WGS) entry which is preliminary data.</text>
</comment>
<feature type="transmembrane region" description="Helical" evidence="2">
    <location>
        <begin position="196"/>
        <end position="217"/>
    </location>
</feature>
<dbReference type="InParanoid" id="A0A2N3MYA9"/>
<accession>A0A2N3MYA9</accession>
<dbReference type="PANTHER" id="PTHR42024">
    <property type="entry name" value="AMINO ACID PERMEASE_ SLC12A DOMAIN-CONTAINING PROTEIN"/>
    <property type="match status" value="1"/>
</dbReference>
<feature type="transmembrane region" description="Helical" evidence="2">
    <location>
        <begin position="305"/>
        <end position="330"/>
    </location>
</feature>
<feature type="transmembrane region" description="Helical" evidence="2">
    <location>
        <begin position="393"/>
        <end position="413"/>
    </location>
</feature>
<dbReference type="AlphaFoldDB" id="A0A2N3MYA9"/>
<keyword evidence="2" id="KW-0812">Transmembrane</keyword>
<feature type="transmembrane region" description="Helical" evidence="2">
    <location>
        <begin position="279"/>
        <end position="299"/>
    </location>
</feature>
<evidence type="ECO:0000256" key="2">
    <source>
        <dbReference type="SAM" id="Phobius"/>
    </source>
</evidence>
<keyword evidence="2" id="KW-0472">Membrane</keyword>
<evidence type="ECO:0000313" key="3">
    <source>
        <dbReference type="EMBL" id="PKS05156.1"/>
    </source>
</evidence>
<keyword evidence="4" id="KW-1185">Reference proteome</keyword>
<feature type="compositionally biased region" description="Low complexity" evidence="1">
    <location>
        <begin position="126"/>
        <end position="147"/>
    </location>
</feature>
<dbReference type="VEuPathDB" id="FungiDB:jhhlp_008523"/>
<feature type="transmembrane region" description="Helical" evidence="2">
    <location>
        <begin position="237"/>
        <end position="258"/>
    </location>
</feature>
<dbReference type="OrthoDB" id="4838853at2759"/>
<dbReference type="PANTHER" id="PTHR42024:SF1">
    <property type="entry name" value="AMINO ACID PERMEASE_ SLC12A DOMAIN-CONTAINING PROTEIN"/>
    <property type="match status" value="1"/>
</dbReference>
<sequence>MAVGTLTSPTKEKPSSPIEREQPHDTNNPTRSASQDAVETNADNSPARPRLRDERAESSPSMHTTPAPARLSMPGPTRAVDFSLPAHNTPGRRSTSQLPAARGRTSEEFDRRYDGPFQRPIKKLPANSLPLAARRSLSLQRSSARPSISENGTVHPVAAAPAPPAPDTDSAGPEAMFLAEPPRLNYTLRTRKMSIFLWWSVIILDSVVMPIALYFGLWYTVGPGVPQDRQKLSANNVFTIVTAAIGGASILEYFLRMWNLWKKNSNCRVIGGGRWHLDFFHWNFTLAWLIIMVELIVGSVQHDPFIRLIAMAPTTMLFVFGTELLIVDILRVFHYPAPIRISSLPRGAQLRPCIYSLVEDICAVDGGGGTVYREALDRRYEASHIFRAMLRRLGVFWAVGAEGMAVVCTILIFTLHVDYAYAIGWSVPFVWGGVWALITTLYVQKELKHEDREWARDMRKQGA</sequence>
<organism evidence="3 4">
    <name type="scientific">Lomentospora prolificans</name>
    <dbReference type="NCBI Taxonomy" id="41688"/>
    <lineage>
        <taxon>Eukaryota</taxon>
        <taxon>Fungi</taxon>
        <taxon>Dikarya</taxon>
        <taxon>Ascomycota</taxon>
        <taxon>Pezizomycotina</taxon>
        <taxon>Sordariomycetes</taxon>
        <taxon>Hypocreomycetidae</taxon>
        <taxon>Microascales</taxon>
        <taxon>Microascaceae</taxon>
        <taxon>Lomentospora</taxon>
    </lineage>
</organism>
<feature type="compositionally biased region" description="Basic and acidic residues" evidence="1">
    <location>
        <begin position="10"/>
        <end position="24"/>
    </location>
</feature>